<evidence type="ECO:0000256" key="1">
    <source>
        <dbReference type="ARBA" id="ARBA00002724"/>
    </source>
</evidence>
<feature type="binding site" evidence="11">
    <location>
        <position position="325"/>
    </location>
    <ligand>
        <name>S-adenosyl-L-methionine</name>
        <dbReference type="ChEBI" id="CHEBI:59789"/>
    </ligand>
</feature>
<feature type="binding site" evidence="11">
    <location>
        <position position="307"/>
    </location>
    <ligand>
        <name>S-adenosyl-L-methionine</name>
        <dbReference type="ChEBI" id="CHEBI:59789"/>
    </ligand>
</feature>
<dbReference type="EC" id="2.1.1.176" evidence="3"/>
<evidence type="ECO:0000256" key="3">
    <source>
        <dbReference type="ARBA" id="ARBA00012140"/>
    </source>
</evidence>
<dbReference type="InterPro" id="IPR054728">
    <property type="entry name" value="RsmB-like_ferredoxin"/>
</dbReference>
<dbReference type="PROSITE" id="PS51686">
    <property type="entry name" value="SAM_MT_RSMB_NOP"/>
    <property type="match status" value="1"/>
</dbReference>
<dbReference type="InterPro" id="IPR004573">
    <property type="entry name" value="rRNA_ssu_MeTfrase_B"/>
</dbReference>
<proteinExistence type="inferred from homology"/>
<name>A0ABS6FIT3_9FIRM</name>
<organism evidence="13 14">
    <name type="scientific">Peptoniphilus ovalis</name>
    <dbReference type="NCBI Taxonomy" id="2841503"/>
    <lineage>
        <taxon>Bacteria</taxon>
        <taxon>Bacillati</taxon>
        <taxon>Bacillota</taxon>
        <taxon>Tissierellia</taxon>
        <taxon>Tissierellales</taxon>
        <taxon>Peptoniphilaceae</taxon>
        <taxon>Peptoniphilus</taxon>
    </lineage>
</organism>
<dbReference type="CDD" id="cd02440">
    <property type="entry name" value="AdoMet_MTases"/>
    <property type="match status" value="1"/>
</dbReference>
<dbReference type="NCBIfam" id="NF011494">
    <property type="entry name" value="PRK14902.1"/>
    <property type="match status" value="1"/>
</dbReference>
<dbReference type="Pfam" id="PF01189">
    <property type="entry name" value="Methyltr_RsmB-F"/>
    <property type="match status" value="1"/>
</dbReference>
<evidence type="ECO:0000256" key="11">
    <source>
        <dbReference type="PROSITE-ProRule" id="PRU01023"/>
    </source>
</evidence>
<evidence type="ECO:0000256" key="5">
    <source>
        <dbReference type="ARBA" id="ARBA00022679"/>
    </source>
</evidence>
<dbReference type="InterPro" id="IPR049560">
    <property type="entry name" value="MeTrfase_RsmB-F_NOP2_cat"/>
</dbReference>
<dbReference type="InterPro" id="IPR023267">
    <property type="entry name" value="RCMT"/>
</dbReference>
<keyword evidence="7 11" id="KW-0694">RNA-binding</keyword>
<feature type="domain" description="SAM-dependent MTase RsmB/NOP-type" evidence="12">
    <location>
        <begin position="167"/>
        <end position="430"/>
    </location>
</feature>
<sequence length="431" mass="49389">MKNVREKILLILNDVFYKGAFLEEQLEILKHSKIDERDFNFAKEIATGVVKNRTYLDYVIETNSKIKFDKIHKIILTILEMAVYQMFFLDKVPDYSIVSESVNLAKIYGNKGSIGFTNGILRNISKQDLPKVRVENSIDNLSIFYSHPRFYTKYFYENYSEDFTKKLLKANNEKAPFTIRVNTLKTDRKFLIKKLNDEGFNTSELDFKNAINIENPNGIIESNSFKEGLFYIQDLGSILVSQFLNPKKDSKVLDLCAAPGGKTTHLAEIMDNTGKIIACDKNQFKLNLIEENTKRLGVINIKTIINDATILNEDFINEFDYVLVDAPCSGTGLYRKKPDIKWNKGLEDIKELAKIQSEILENTKNYVKVSGKILYSTCSVTKIENEDVVENFINNNPNFKIEKINDKDVLKLFPSTDGTDGFSITLLTRNS</sequence>
<keyword evidence="4 11" id="KW-0489">Methyltransferase</keyword>
<evidence type="ECO:0000313" key="14">
    <source>
        <dbReference type="Proteomes" id="UP000783742"/>
    </source>
</evidence>
<dbReference type="GO" id="GO:0008168">
    <property type="term" value="F:methyltransferase activity"/>
    <property type="evidence" value="ECO:0007669"/>
    <property type="project" value="UniProtKB-KW"/>
</dbReference>
<dbReference type="EMBL" id="JAHLQO010000003">
    <property type="protein sequence ID" value="MBU5669120.1"/>
    <property type="molecule type" value="Genomic_DNA"/>
</dbReference>
<evidence type="ECO:0000256" key="4">
    <source>
        <dbReference type="ARBA" id="ARBA00022603"/>
    </source>
</evidence>
<comment type="similarity">
    <text evidence="11">Belongs to the class I-like SAM-binding methyltransferase superfamily. RsmB/NOP family.</text>
</comment>
<feature type="binding site" evidence="11">
    <location>
        <position position="280"/>
    </location>
    <ligand>
        <name>S-adenosyl-L-methionine</name>
        <dbReference type="ChEBI" id="CHEBI:59789"/>
    </ligand>
</feature>
<evidence type="ECO:0000256" key="9">
    <source>
        <dbReference type="ARBA" id="ARBA00031088"/>
    </source>
</evidence>
<evidence type="ECO:0000256" key="7">
    <source>
        <dbReference type="ARBA" id="ARBA00022884"/>
    </source>
</evidence>
<dbReference type="InterPro" id="IPR006027">
    <property type="entry name" value="NusB_RsmB_TIM44"/>
</dbReference>
<keyword evidence="5 11" id="KW-0808">Transferase</keyword>
<dbReference type="GO" id="GO:0032259">
    <property type="term" value="P:methylation"/>
    <property type="evidence" value="ECO:0007669"/>
    <property type="project" value="UniProtKB-KW"/>
</dbReference>
<keyword evidence="14" id="KW-1185">Reference proteome</keyword>
<evidence type="ECO:0000256" key="2">
    <source>
        <dbReference type="ARBA" id="ARBA00004496"/>
    </source>
</evidence>
<evidence type="ECO:0000259" key="12">
    <source>
        <dbReference type="PROSITE" id="PS51686"/>
    </source>
</evidence>
<comment type="catalytic activity">
    <reaction evidence="10">
        <text>cytidine(967) in 16S rRNA + S-adenosyl-L-methionine = 5-methylcytidine(967) in 16S rRNA + S-adenosyl-L-homocysteine + H(+)</text>
        <dbReference type="Rhea" id="RHEA:42748"/>
        <dbReference type="Rhea" id="RHEA-COMP:10219"/>
        <dbReference type="Rhea" id="RHEA-COMP:10220"/>
        <dbReference type="ChEBI" id="CHEBI:15378"/>
        <dbReference type="ChEBI" id="CHEBI:57856"/>
        <dbReference type="ChEBI" id="CHEBI:59789"/>
        <dbReference type="ChEBI" id="CHEBI:74483"/>
        <dbReference type="ChEBI" id="CHEBI:82748"/>
        <dbReference type="EC" id="2.1.1.176"/>
    </reaction>
</comment>
<gene>
    <name evidence="13" type="primary">rsmB</name>
    <name evidence="13" type="ORF">KQI68_04605</name>
</gene>
<dbReference type="Proteomes" id="UP000783742">
    <property type="component" value="Unassembled WGS sequence"/>
</dbReference>
<protein>
    <recommendedName>
        <fullName evidence="3">16S rRNA (cytosine(967)-C(5))-methyltransferase</fullName>
        <ecNumber evidence="3">2.1.1.176</ecNumber>
    </recommendedName>
    <alternativeName>
        <fullName evidence="8">16S rRNA m5C967 methyltransferase</fullName>
    </alternativeName>
    <alternativeName>
        <fullName evidence="9">rRNA (cytosine-C(5)-)-methyltransferase RsmB</fullName>
    </alternativeName>
</protein>
<feature type="binding site" evidence="11">
    <location>
        <begin position="256"/>
        <end position="262"/>
    </location>
    <ligand>
        <name>S-adenosyl-L-methionine</name>
        <dbReference type="ChEBI" id="CHEBI:59789"/>
    </ligand>
</feature>
<dbReference type="PANTHER" id="PTHR22807:SF53">
    <property type="entry name" value="RIBOSOMAL RNA SMALL SUBUNIT METHYLTRANSFERASE B-RELATED"/>
    <property type="match status" value="1"/>
</dbReference>
<keyword evidence="6 11" id="KW-0949">S-adenosyl-L-methionine</keyword>
<feature type="active site" description="Nucleophile" evidence="11">
    <location>
        <position position="378"/>
    </location>
</feature>
<dbReference type="PANTHER" id="PTHR22807">
    <property type="entry name" value="NOP2 YEAST -RELATED NOL1/NOP2/FMU SUN DOMAIN-CONTAINING"/>
    <property type="match status" value="1"/>
</dbReference>
<dbReference type="Pfam" id="PF22458">
    <property type="entry name" value="RsmF-B_ferredox"/>
    <property type="match status" value="1"/>
</dbReference>
<dbReference type="InterPro" id="IPR001678">
    <property type="entry name" value="MeTrfase_RsmB-F_NOP2_dom"/>
</dbReference>
<dbReference type="RefSeq" id="WP_216548968.1">
    <property type="nucleotide sequence ID" value="NZ_JAHLQO010000003.1"/>
</dbReference>
<comment type="caution">
    <text evidence="13">The sequence shown here is derived from an EMBL/GenBank/DDBJ whole genome shotgun (WGS) entry which is preliminary data.</text>
</comment>
<comment type="subcellular location">
    <subcellularLocation>
        <location evidence="2">Cytoplasm</location>
    </subcellularLocation>
</comment>
<evidence type="ECO:0000313" key="13">
    <source>
        <dbReference type="EMBL" id="MBU5669120.1"/>
    </source>
</evidence>
<evidence type="ECO:0000256" key="10">
    <source>
        <dbReference type="ARBA" id="ARBA00047283"/>
    </source>
</evidence>
<dbReference type="NCBIfam" id="TIGR00563">
    <property type="entry name" value="rsmB"/>
    <property type="match status" value="1"/>
</dbReference>
<reference evidence="13 14" key="1">
    <citation type="submission" date="2021-06" db="EMBL/GenBank/DDBJ databases">
        <authorList>
            <person name="Sun Q."/>
            <person name="Li D."/>
        </authorList>
    </citation>
    <scope>NUCLEOTIDE SEQUENCE [LARGE SCALE GENOMIC DNA]</scope>
    <source>
        <strain evidence="13 14">MSJ-1</strain>
    </source>
</reference>
<evidence type="ECO:0000256" key="6">
    <source>
        <dbReference type="ARBA" id="ARBA00022691"/>
    </source>
</evidence>
<evidence type="ECO:0000256" key="8">
    <source>
        <dbReference type="ARBA" id="ARBA00030399"/>
    </source>
</evidence>
<accession>A0ABS6FIT3</accession>
<comment type="function">
    <text evidence="1">Specifically methylates the cytosine at position 967 (m5C967) of 16S rRNA.</text>
</comment>
<dbReference type="Pfam" id="PF01029">
    <property type="entry name" value="NusB"/>
    <property type="match status" value="1"/>
</dbReference>